<dbReference type="PANTHER" id="PTHR46888:SF1">
    <property type="entry name" value="RIBONUCLEASE H"/>
    <property type="match status" value="1"/>
</dbReference>
<dbReference type="Proteomes" id="UP000324222">
    <property type="component" value="Unassembled WGS sequence"/>
</dbReference>
<dbReference type="OrthoDB" id="6380096at2759"/>
<proteinExistence type="predicted"/>
<dbReference type="PANTHER" id="PTHR46888">
    <property type="entry name" value="ZINC KNUCKLE DOMAINCONTAINING PROTEIN-RELATED"/>
    <property type="match status" value="1"/>
</dbReference>
<name>A0A5B7HAP2_PORTR</name>
<comment type="caution">
    <text evidence="2">The sequence shown here is derived from an EMBL/GenBank/DDBJ whole genome shotgun (WGS) entry which is preliminary data.</text>
</comment>
<feature type="region of interest" description="Disordered" evidence="1">
    <location>
        <begin position="178"/>
        <end position="229"/>
    </location>
</feature>
<sequence>MILDQFLASLNSDLCTFIKEHRPSSLDQAVQLADDWASAHYTIKPSFRSSSRSFKPPLQKTPPVHLSPSPTSSTTKCHGCGELSHIRTHVPSRRVFHLNPSRDTGCSCIVVAEEVLPDADISNCRSCQVADYLGRVDTFPIVQCSIRCPYFEGFSSASAITLPVQSFSKPCPVSQDTLPPVTSSVSQDSLSPVTSSVSQDSLPPVTSLLWDEAPPPTSSPGSPASVCHS</sequence>
<reference evidence="2 3" key="1">
    <citation type="submission" date="2019-05" db="EMBL/GenBank/DDBJ databases">
        <title>Another draft genome of Portunus trituberculatus and its Hox gene families provides insights of decapod evolution.</title>
        <authorList>
            <person name="Jeong J.-H."/>
            <person name="Song I."/>
            <person name="Kim S."/>
            <person name="Choi T."/>
            <person name="Kim D."/>
            <person name="Ryu S."/>
            <person name="Kim W."/>
        </authorList>
    </citation>
    <scope>NUCLEOTIDE SEQUENCE [LARGE SCALE GENOMIC DNA]</scope>
    <source>
        <tissue evidence="2">Muscle</tissue>
    </source>
</reference>
<dbReference type="Gene3D" id="1.10.4020.10">
    <property type="entry name" value="DNA breaking-rejoining enzymes"/>
    <property type="match status" value="1"/>
</dbReference>
<dbReference type="SUPFAM" id="SSF47353">
    <property type="entry name" value="Retrovirus capsid dimerization domain-like"/>
    <property type="match status" value="1"/>
</dbReference>
<feature type="compositionally biased region" description="Low complexity" evidence="1">
    <location>
        <begin position="219"/>
        <end position="229"/>
    </location>
</feature>
<dbReference type="InterPro" id="IPR038269">
    <property type="entry name" value="SCAN_sf"/>
</dbReference>
<dbReference type="EMBL" id="VSRR010025677">
    <property type="protein sequence ID" value="MPC67036.1"/>
    <property type="molecule type" value="Genomic_DNA"/>
</dbReference>
<feature type="compositionally biased region" description="Low complexity" evidence="1">
    <location>
        <begin position="47"/>
        <end position="57"/>
    </location>
</feature>
<organism evidence="2 3">
    <name type="scientific">Portunus trituberculatus</name>
    <name type="common">Swimming crab</name>
    <name type="synonym">Neptunus trituberculatus</name>
    <dbReference type="NCBI Taxonomy" id="210409"/>
    <lineage>
        <taxon>Eukaryota</taxon>
        <taxon>Metazoa</taxon>
        <taxon>Ecdysozoa</taxon>
        <taxon>Arthropoda</taxon>
        <taxon>Crustacea</taxon>
        <taxon>Multicrustacea</taxon>
        <taxon>Malacostraca</taxon>
        <taxon>Eumalacostraca</taxon>
        <taxon>Eucarida</taxon>
        <taxon>Decapoda</taxon>
        <taxon>Pleocyemata</taxon>
        <taxon>Brachyura</taxon>
        <taxon>Eubrachyura</taxon>
        <taxon>Portunoidea</taxon>
        <taxon>Portunidae</taxon>
        <taxon>Portuninae</taxon>
        <taxon>Portunus</taxon>
    </lineage>
</organism>
<gene>
    <name evidence="2" type="ORF">E2C01_061196</name>
</gene>
<feature type="compositionally biased region" description="Polar residues" evidence="1">
    <location>
        <begin position="178"/>
        <end position="201"/>
    </location>
</feature>
<evidence type="ECO:0000313" key="3">
    <source>
        <dbReference type="Proteomes" id="UP000324222"/>
    </source>
</evidence>
<accession>A0A5B7HAP2</accession>
<feature type="region of interest" description="Disordered" evidence="1">
    <location>
        <begin position="47"/>
        <end position="73"/>
    </location>
</feature>
<keyword evidence="3" id="KW-1185">Reference proteome</keyword>
<evidence type="ECO:0000313" key="2">
    <source>
        <dbReference type="EMBL" id="MPC67036.1"/>
    </source>
</evidence>
<dbReference type="AlphaFoldDB" id="A0A5B7HAP2"/>
<evidence type="ECO:0000256" key="1">
    <source>
        <dbReference type="SAM" id="MobiDB-lite"/>
    </source>
</evidence>
<protein>
    <submittedName>
        <fullName evidence="2">Uncharacterized protein</fullName>
    </submittedName>
</protein>